<evidence type="ECO:0000256" key="3">
    <source>
        <dbReference type="ARBA" id="ARBA00023082"/>
    </source>
</evidence>
<dbReference type="SUPFAM" id="SSF88946">
    <property type="entry name" value="Sigma2 domain of RNA polymerase sigma factors"/>
    <property type="match status" value="1"/>
</dbReference>
<dbReference type="Gene3D" id="1.10.10.10">
    <property type="entry name" value="Winged helix-like DNA-binding domain superfamily/Winged helix DNA-binding domain"/>
    <property type="match status" value="1"/>
</dbReference>
<reference evidence="7 8" key="1">
    <citation type="submission" date="2017-07" db="EMBL/GenBank/DDBJ databases">
        <title>Phylogenetic study on the rhizospheric bacterium Ochrobactrum sp. A44.</title>
        <authorList>
            <person name="Krzyzanowska D.M."/>
            <person name="Ossowicki A."/>
            <person name="Rajewska M."/>
            <person name="Maciag T."/>
            <person name="Kaczynski Z."/>
            <person name="Czerwicka M."/>
            <person name="Jafra S."/>
        </authorList>
    </citation>
    <scope>NUCLEOTIDE SEQUENCE [LARGE SCALE GENOMIC DNA]</scope>
    <source>
        <strain evidence="7 8">A44</strain>
    </source>
</reference>
<evidence type="ECO:0000256" key="2">
    <source>
        <dbReference type="ARBA" id="ARBA00023015"/>
    </source>
</evidence>
<dbReference type="InterPro" id="IPR039425">
    <property type="entry name" value="RNA_pol_sigma-70-like"/>
</dbReference>
<protein>
    <submittedName>
        <fullName evidence="7">RNA polymerase sigma factor, sigma-70 family protein</fullName>
    </submittedName>
</protein>
<accession>A0A248U8Q8</accession>
<evidence type="ECO:0000256" key="1">
    <source>
        <dbReference type="ARBA" id="ARBA00010641"/>
    </source>
</evidence>
<evidence type="ECO:0000313" key="8">
    <source>
        <dbReference type="Proteomes" id="UP000215256"/>
    </source>
</evidence>
<evidence type="ECO:0000259" key="5">
    <source>
        <dbReference type="Pfam" id="PF08281"/>
    </source>
</evidence>
<feature type="domain" description="RNA polymerase sigma factor 70 region 4 type 2" evidence="5">
    <location>
        <begin position="115"/>
        <end position="167"/>
    </location>
</feature>
<dbReference type="OrthoDB" id="9803470at2"/>
<evidence type="ECO:0000313" key="7">
    <source>
        <dbReference type="EMBL" id="ASV83095.1"/>
    </source>
</evidence>
<dbReference type="Proteomes" id="UP000215256">
    <property type="component" value="Chromosome 2"/>
</dbReference>
<dbReference type="CDD" id="cd06171">
    <property type="entry name" value="Sigma70_r4"/>
    <property type="match status" value="1"/>
</dbReference>
<keyword evidence="3" id="KW-0731">Sigma factor</keyword>
<evidence type="ECO:0000259" key="6">
    <source>
        <dbReference type="Pfam" id="PF22029"/>
    </source>
</evidence>
<dbReference type="InterPro" id="IPR013249">
    <property type="entry name" value="RNA_pol_sigma70_r4_t2"/>
</dbReference>
<dbReference type="Pfam" id="PF08281">
    <property type="entry name" value="Sigma70_r4_2"/>
    <property type="match status" value="1"/>
</dbReference>
<comment type="similarity">
    <text evidence="1">Belongs to the sigma-70 factor family. ECF subfamily.</text>
</comment>
<dbReference type="PANTHER" id="PTHR43133:SF25">
    <property type="entry name" value="RNA POLYMERASE SIGMA FACTOR RFAY-RELATED"/>
    <property type="match status" value="1"/>
</dbReference>
<dbReference type="PANTHER" id="PTHR43133">
    <property type="entry name" value="RNA POLYMERASE ECF-TYPE SIGMA FACTO"/>
    <property type="match status" value="1"/>
</dbReference>
<keyword evidence="4" id="KW-0804">Transcription</keyword>
<dbReference type="KEGG" id="och:CES85_3870"/>
<dbReference type="InterPro" id="IPR014284">
    <property type="entry name" value="RNA_pol_sigma-70_dom"/>
</dbReference>
<dbReference type="InterPro" id="IPR053866">
    <property type="entry name" value="PhyR_sigma2"/>
</dbReference>
<dbReference type="Pfam" id="PF22029">
    <property type="entry name" value="PhyR_sigma2"/>
    <property type="match status" value="1"/>
</dbReference>
<evidence type="ECO:0000256" key="4">
    <source>
        <dbReference type="ARBA" id="ARBA00023163"/>
    </source>
</evidence>
<feature type="domain" description="PhyR sigma2" evidence="6">
    <location>
        <begin position="27"/>
        <end position="77"/>
    </location>
</feature>
<name>A0A248U8Q8_9HYPH</name>
<dbReference type="GO" id="GO:0016987">
    <property type="term" value="F:sigma factor activity"/>
    <property type="evidence" value="ECO:0007669"/>
    <property type="project" value="UniProtKB-KW"/>
</dbReference>
<dbReference type="RefSeq" id="WP_095444126.1">
    <property type="nucleotide sequence ID" value="NZ_CP022603.1"/>
</dbReference>
<gene>
    <name evidence="7" type="ORF">CES85_3870</name>
</gene>
<dbReference type="SUPFAM" id="SSF88659">
    <property type="entry name" value="Sigma3 and sigma4 domains of RNA polymerase sigma factors"/>
    <property type="match status" value="1"/>
</dbReference>
<keyword evidence="2" id="KW-0805">Transcription regulation</keyword>
<proteinExistence type="inferred from homology"/>
<organism evidence="7 8">
    <name type="scientific">Ochrobactrum quorumnocens</name>
    <dbReference type="NCBI Taxonomy" id="271865"/>
    <lineage>
        <taxon>Bacteria</taxon>
        <taxon>Pseudomonadati</taxon>
        <taxon>Pseudomonadota</taxon>
        <taxon>Alphaproteobacteria</taxon>
        <taxon>Hyphomicrobiales</taxon>
        <taxon>Brucellaceae</taxon>
        <taxon>Brucella/Ochrobactrum group</taxon>
        <taxon>Ochrobactrum</taxon>
    </lineage>
</organism>
<sequence>MESGTSQSHEADVTRPTPDSFEGQLLALLPIMRRYSRSLAKSDAEGEDLLQDCVTKALSRRGQWRGLNLRGWILTIMTNLYRNRYKSKARTQYETLDAAENISTATTDEDPFQLQQLEVAINSLSEDNRAVLMLVVVEGYSYGEAAGILKIPVGTVMSRLSRARQRLGEHMNGANVVTLRRNK</sequence>
<dbReference type="AlphaFoldDB" id="A0A248U8Q8"/>
<dbReference type="NCBIfam" id="TIGR02937">
    <property type="entry name" value="sigma70-ECF"/>
    <property type="match status" value="1"/>
</dbReference>
<dbReference type="GO" id="GO:0006352">
    <property type="term" value="P:DNA-templated transcription initiation"/>
    <property type="evidence" value="ECO:0007669"/>
    <property type="project" value="InterPro"/>
</dbReference>
<dbReference type="GO" id="GO:0003677">
    <property type="term" value="F:DNA binding"/>
    <property type="evidence" value="ECO:0007669"/>
    <property type="project" value="InterPro"/>
</dbReference>
<dbReference type="InterPro" id="IPR036388">
    <property type="entry name" value="WH-like_DNA-bd_sf"/>
</dbReference>
<dbReference type="InterPro" id="IPR013325">
    <property type="entry name" value="RNA_pol_sigma_r2"/>
</dbReference>
<dbReference type="EMBL" id="CP022603">
    <property type="protein sequence ID" value="ASV83095.1"/>
    <property type="molecule type" value="Genomic_DNA"/>
</dbReference>
<dbReference type="Gene3D" id="1.10.1740.10">
    <property type="match status" value="1"/>
</dbReference>
<dbReference type="InterPro" id="IPR013324">
    <property type="entry name" value="RNA_pol_sigma_r3/r4-like"/>
</dbReference>